<dbReference type="GO" id="GO:0005737">
    <property type="term" value="C:cytoplasm"/>
    <property type="evidence" value="ECO:0007669"/>
    <property type="project" value="UniProtKB-SubCell"/>
</dbReference>
<dbReference type="InterPro" id="IPR024567">
    <property type="entry name" value="RNase_HII/HIII_dom"/>
</dbReference>
<dbReference type="STRING" id="79604.AAY81_05435"/>
<evidence type="ECO:0000313" key="19">
    <source>
        <dbReference type="EMBL" id="SEO90775.1"/>
    </source>
</evidence>
<dbReference type="GO" id="GO:0006298">
    <property type="term" value="P:mismatch repair"/>
    <property type="evidence" value="ECO:0007669"/>
    <property type="project" value="TreeGrafter"/>
</dbReference>
<keyword evidence="20" id="KW-1185">Reference proteome</keyword>
<evidence type="ECO:0000313" key="20">
    <source>
        <dbReference type="Proteomes" id="UP000182975"/>
    </source>
</evidence>
<dbReference type="Proteomes" id="UP000182975">
    <property type="component" value="Unassembled WGS sequence"/>
</dbReference>
<evidence type="ECO:0000256" key="13">
    <source>
        <dbReference type="ARBA" id="ARBA00023211"/>
    </source>
</evidence>
<evidence type="ECO:0000256" key="2">
    <source>
        <dbReference type="ARBA" id="ARBA00001946"/>
    </source>
</evidence>
<dbReference type="PANTHER" id="PTHR10954">
    <property type="entry name" value="RIBONUCLEASE H2 SUBUNIT A"/>
    <property type="match status" value="1"/>
</dbReference>
<evidence type="ECO:0000256" key="5">
    <source>
        <dbReference type="ARBA" id="ARBA00007383"/>
    </source>
</evidence>
<evidence type="ECO:0000256" key="6">
    <source>
        <dbReference type="ARBA" id="ARBA00012180"/>
    </source>
</evidence>
<dbReference type="OrthoDB" id="9803420at2"/>
<evidence type="ECO:0000256" key="8">
    <source>
        <dbReference type="ARBA" id="ARBA00022490"/>
    </source>
</evidence>
<dbReference type="GO" id="GO:0043137">
    <property type="term" value="P:DNA replication, removal of RNA primer"/>
    <property type="evidence" value="ECO:0007669"/>
    <property type="project" value="TreeGrafter"/>
</dbReference>
<dbReference type="InterPro" id="IPR036397">
    <property type="entry name" value="RNaseH_sf"/>
</dbReference>
<dbReference type="AlphaFoldDB" id="A0A172RY75"/>
<evidence type="ECO:0000256" key="14">
    <source>
        <dbReference type="HAMAP-Rule" id="MF_00052"/>
    </source>
</evidence>
<evidence type="ECO:0000259" key="18">
    <source>
        <dbReference type="PROSITE" id="PS51975"/>
    </source>
</evidence>
<feature type="domain" description="RNase H type-2" evidence="18">
    <location>
        <begin position="73"/>
        <end position="262"/>
    </location>
</feature>
<dbReference type="NCBIfam" id="NF000594">
    <property type="entry name" value="PRK00015.1-1"/>
    <property type="match status" value="1"/>
</dbReference>
<dbReference type="Gene3D" id="3.30.420.10">
    <property type="entry name" value="Ribonuclease H-like superfamily/Ribonuclease H"/>
    <property type="match status" value="1"/>
</dbReference>
<dbReference type="PATRIC" id="fig|79604.3.peg.1101"/>
<keyword evidence="13 14" id="KW-0464">Manganese</keyword>
<keyword evidence="8 14" id="KW-0963">Cytoplasm</keyword>
<dbReference type="InterPro" id="IPR012337">
    <property type="entry name" value="RNaseH-like_sf"/>
</dbReference>
<dbReference type="GO" id="GO:0003723">
    <property type="term" value="F:RNA binding"/>
    <property type="evidence" value="ECO:0007669"/>
    <property type="project" value="UniProtKB-UniRule"/>
</dbReference>
<feature type="binding site" evidence="14 15">
    <location>
        <position position="79"/>
    </location>
    <ligand>
        <name>a divalent metal cation</name>
        <dbReference type="ChEBI" id="CHEBI:60240"/>
    </ligand>
</feature>
<comment type="cofactor">
    <cofactor evidence="14 15">
        <name>Mn(2+)</name>
        <dbReference type="ChEBI" id="CHEBI:29035"/>
    </cofactor>
    <cofactor evidence="14 15">
        <name>Mg(2+)</name>
        <dbReference type="ChEBI" id="CHEBI:18420"/>
    </cofactor>
    <text evidence="14 15">Manganese or magnesium. Binds 1 divalent metal ion per monomer in the absence of substrate. May bind a second metal ion after substrate binding.</text>
</comment>
<keyword evidence="17" id="KW-0175">Coiled coil</keyword>
<gene>
    <name evidence="14" type="primary">rnhB</name>
    <name evidence="19" type="ORF">SAMN02910314_01570</name>
</gene>
<feature type="binding site" evidence="14 15">
    <location>
        <position position="80"/>
    </location>
    <ligand>
        <name>a divalent metal cation</name>
        <dbReference type="ChEBI" id="CHEBI:60240"/>
    </ligand>
</feature>
<dbReference type="InterPro" id="IPR022898">
    <property type="entry name" value="RNase_HII"/>
</dbReference>
<evidence type="ECO:0000256" key="11">
    <source>
        <dbReference type="ARBA" id="ARBA00022759"/>
    </source>
</evidence>
<comment type="function">
    <text evidence="3 14 16">Endonuclease that specifically degrades the RNA of RNA-DNA hybrids.</text>
</comment>
<dbReference type="PROSITE" id="PS51975">
    <property type="entry name" value="RNASE_H_2"/>
    <property type="match status" value="1"/>
</dbReference>
<feature type="binding site" evidence="14 15">
    <location>
        <position position="174"/>
    </location>
    <ligand>
        <name>a divalent metal cation</name>
        <dbReference type="ChEBI" id="CHEBI:60240"/>
    </ligand>
</feature>
<keyword evidence="11 14" id="KW-0255">Endonuclease</keyword>
<comment type="similarity">
    <text evidence="5 14 16">Belongs to the RNase HII family.</text>
</comment>
<dbReference type="InterPro" id="IPR001352">
    <property type="entry name" value="RNase_HII/HIII"/>
</dbReference>
<evidence type="ECO:0000256" key="9">
    <source>
        <dbReference type="ARBA" id="ARBA00022722"/>
    </source>
</evidence>
<keyword evidence="10 14" id="KW-0479">Metal-binding</keyword>
<name>A0A172RY75_9ACTN</name>
<dbReference type="EC" id="3.1.26.4" evidence="6 14"/>
<dbReference type="CDD" id="cd07182">
    <property type="entry name" value="RNase_HII_bacteria_HII_like"/>
    <property type="match status" value="1"/>
</dbReference>
<proteinExistence type="inferred from homology"/>
<evidence type="ECO:0000256" key="1">
    <source>
        <dbReference type="ARBA" id="ARBA00000077"/>
    </source>
</evidence>
<comment type="subcellular location">
    <subcellularLocation>
        <location evidence="4 14">Cytoplasm</location>
    </subcellularLocation>
</comment>
<dbReference type="GO" id="GO:0004523">
    <property type="term" value="F:RNA-DNA hybrid ribonuclease activity"/>
    <property type="evidence" value="ECO:0007669"/>
    <property type="project" value="UniProtKB-UniRule"/>
</dbReference>
<comment type="catalytic activity">
    <reaction evidence="1 14 15 16">
        <text>Endonucleolytic cleavage to 5'-phosphomonoester.</text>
        <dbReference type="EC" id="3.1.26.4"/>
    </reaction>
</comment>
<accession>A0A172RY75</accession>
<dbReference type="EMBL" id="FOEC01000011">
    <property type="protein sequence ID" value="SEO90775.1"/>
    <property type="molecule type" value="Genomic_DNA"/>
</dbReference>
<dbReference type="PANTHER" id="PTHR10954:SF18">
    <property type="entry name" value="RIBONUCLEASE HII"/>
    <property type="match status" value="1"/>
</dbReference>
<organism evidence="19 20">
    <name type="scientific">Denitrobacterium detoxificans</name>
    <dbReference type="NCBI Taxonomy" id="79604"/>
    <lineage>
        <taxon>Bacteria</taxon>
        <taxon>Bacillati</taxon>
        <taxon>Actinomycetota</taxon>
        <taxon>Coriobacteriia</taxon>
        <taxon>Eggerthellales</taxon>
        <taxon>Eggerthellaceae</taxon>
        <taxon>Denitrobacterium</taxon>
    </lineage>
</organism>
<dbReference type="GO" id="GO:0030145">
    <property type="term" value="F:manganese ion binding"/>
    <property type="evidence" value="ECO:0007669"/>
    <property type="project" value="UniProtKB-UniRule"/>
</dbReference>
<evidence type="ECO:0000256" key="3">
    <source>
        <dbReference type="ARBA" id="ARBA00004065"/>
    </source>
</evidence>
<dbReference type="RefSeq" id="WP_066662379.1">
    <property type="nucleotide sequence ID" value="NZ_CP011402.1"/>
</dbReference>
<dbReference type="NCBIfam" id="NF000595">
    <property type="entry name" value="PRK00015.1-3"/>
    <property type="match status" value="1"/>
</dbReference>
<comment type="cofactor">
    <cofactor evidence="2">
        <name>Mg(2+)</name>
        <dbReference type="ChEBI" id="CHEBI:18420"/>
    </cofactor>
</comment>
<dbReference type="GO" id="GO:0032299">
    <property type="term" value="C:ribonuclease H2 complex"/>
    <property type="evidence" value="ECO:0007669"/>
    <property type="project" value="TreeGrafter"/>
</dbReference>
<keyword evidence="12 14" id="KW-0378">Hydrolase</keyword>
<keyword evidence="9 14" id="KW-0540">Nuclease</keyword>
<reference evidence="20" key="1">
    <citation type="submission" date="2016-10" db="EMBL/GenBank/DDBJ databases">
        <authorList>
            <person name="Varghese N."/>
        </authorList>
    </citation>
    <scope>NUCLEOTIDE SEQUENCE [LARGE SCALE GENOMIC DNA]</scope>
    <source>
        <strain evidence="20">DSM 21843</strain>
    </source>
</reference>
<evidence type="ECO:0000256" key="4">
    <source>
        <dbReference type="ARBA" id="ARBA00004496"/>
    </source>
</evidence>
<dbReference type="SUPFAM" id="SSF53098">
    <property type="entry name" value="Ribonuclease H-like"/>
    <property type="match status" value="1"/>
</dbReference>
<protein>
    <recommendedName>
        <fullName evidence="7 14">Ribonuclease HII</fullName>
        <shortName evidence="14">RNase HII</shortName>
        <ecNumber evidence="6 14">3.1.26.4</ecNumber>
    </recommendedName>
</protein>
<dbReference type="Pfam" id="PF01351">
    <property type="entry name" value="RNase_HII"/>
    <property type="match status" value="1"/>
</dbReference>
<evidence type="ECO:0000256" key="16">
    <source>
        <dbReference type="RuleBase" id="RU003515"/>
    </source>
</evidence>
<evidence type="ECO:0000256" key="7">
    <source>
        <dbReference type="ARBA" id="ARBA00019179"/>
    </source>
</evidence>
<dbReference type="HAMAP" id="MF_00052_B">
    <property type="entry name" value="RNase_HII_B"/>
    <property type="match status" value="1"/>
</dbReference>
<evidence type="ECO:0000256" key="10">
    <source>
        <dbReference type="ARBA" id="ARBA00022723"/>
    </source>
</evidence>
<evidence type="ECO:0000256" key="15">
    <source>
        <dbReference type="PROSITE-ProRule" id="PRU01319"/>
    </source>
</evidence>
<feature type="coiled-coil region" evidence="17">
    <location>
        <begin position="35"/>
        <end position="62"/>
    </location>
</feature>
<sequence length="262" mass="28878">MKQNFHTAQDIVDRLRVADEAELSTLERSLAADTRKTVQRALASARRRIEAERVERERVEGMYSFQDELASGKLLVGLDEVGRGPLAGPLTVGAVVLPKEPVIYGLNDSKQLTPQRREELAAQIKEQALAWSIQYIQPRDIDENGMTASLRAAFSAAIRDIEDKGVDVQVVLLDGNALHLDSREINVVKGDARCASISAASIIAKVERDALMVQYANEYSEYGFDGNKGYGSAAHIEAIKQYGLSPIHRASFCTAFVQDKLF</sequence>
<dbReference type="KEGG" id="ddt:AAY81_05435"/>
<evidence type="ECO:0000256" key="17">
    <source>
        <dbReference type="SAM" id="Coils"/>
    </source>
</evidence>
<evidence type="ECO:0000256" key="12">
    <source>
        <dbReference type="ARBA" id="ARBA00022801"/>
    </source>
</evidence>